<proteinExistence type="predicted"/>
<dbReference type="OrthoDB" id="792423at2"/>
<name>A0A1H5ZM87_9FLAO</name>
<evidence type="ECO:0000313" key="3">
    <source>
        <dbReference type="Proteomes" id="UP000236738"/>
    </source>
</evidence>
<feature type="chain" id="PRO_5009291689" description="Group 1 truncated hemoglobin" evidence="1">
    <location>
        <begin position="21"/>
        <end position="196"/>
    </location>
</feature>
<sequence length="196" mass="21005">MKHYSKIALGLLLVSSVALTSCRQDNTVTPDPPMESIYARLGGSTMVPDPDNAGQMIEQGRLNFRKVVNSAIGLIAADANNNVSGNLGDYFKVLLAEVNAGNTTGFAELSDNLTSFFSYNTGGTNAVNTYKGDDMVTAHDPSKNSRIGKKVTAEDYTKFEGYVGKAANMNGVAADTQLYKDIVAVLESLRPQIIQK</sequence>
<dbReference type="EMBL" id="FNUS01000005">
    <property type="protein sequence ID" value="SEG37321.1"/>
    <property type="molecule type" value="Genomic_DNA"/>
</dbReference>
<protein>
    <recommendedName>
        <fullName evidence="4">Group 1 truncated hemoglobin</fullName>
    </recommendedName>
</protein>
<evidence type="ECO:0008006" key="4">
    <source>
        <dbReference type="Google" id="ProtNLM"/>
    </source>
</evidence>
<dbReference type="Gene3D" id="1.10.490.10">
    <property type="entry name" value="Globins"/>
    <property type="match status" value="1"/>
</dbReference>
<reference evidence="3" key="1">
    <citation type="submission" date="2016-10" db="EMBL/GenBank/DDBJ databases">
        <authorList>
            <person name="Varghese N."/>
            <person name="Submissions S."/>
        </authorList>
    </citation>
    <scope>NUCLEOTIDE SEQUENCE [LARGE SCALE GENOMIC DNA]</scope>
    <source>
        <strain evidence="3">DSM 21580</strain>
    </source>
</reference>
<keyword evidence="3" id="KW-1185">Reference proteome</keyword>
<feature type="signal peptide" evidence="1">
    <location>
        <begin position="1"/>
        <end position="20"/>
    </location>
</feature>
<dbReference type="GO" id="GO:0020037">
    <property type="term" value="F:heme binding"/>
    <property type="evidence" value="ECO:0007669"/>
    <property type="project" value="InterPro"/>
</dbReference>
<evidence type="ECO:0000313" key="2">
    <source>
        <dbReference type="EMBL" id="SEG37321.1"/>
    </source>
</evidence>
<evidence type="ECO:0000256" key="1">
    <source>
        <dbReference type="SAM" id="SignalP"/>
    </source>
</evidence>
<dbReference type="Proteomes" id="UP000236738">
    <property type="component" value="Unassembled WGS sequence"/>
</dbReference>
<dbReference type="GO" id="GO:0019825">
    <property type="term" value="F:oxygen binding"/>
    <property type="evidence" value="ECO:0007669"/>
    <property type="project" value="InterPro"/>
</dbReference>
<accession>A0A1H5ZM87</accession>
<keyword evidence="1" id="KW-0732">Signal</keyword>
<dbReference type="AlphaFoldDB" id="A0A1H5ZM87"/>
<dbReference type="RefSeq" id="WP_103913974.1">
    <property type="nucleotide sequence ID" value="NZ_FNUS01000005.1"/>
</dbReference>
<dbReference type="InterPro" id="IPR012292">
    <property type="entry name" value="Globin/Proto"/>
</dbReference>
<dbReference type="PROSITE" id="PS51257">
    <property type="entry name" value="PROKAR_LIPOPROTEIN"/>
    <property type="match status" value="1"/>
</dbReference>
<gene>
    <name evidence="2" type="ORF">SAMN05421847_2090</name>
</gene>
<organism evidence="2 3">
    <name type="scientific">Halpernia humi</name>
    <dbReference type="NCBI Taxonomy" id="493375"/>
    <lineage>
        <taxon>Bacteria</taxon>
        <taxon>Pseudomonadati</taxon>
        <taxon>Bacteroidota</taxon>
        <taxon>Flavobacteriia</taxon>
        <taxon>Flavobacteriales</taxon>
        <taxon>Weeksellaceae</taxon>
        <taxon>Chryseobacterium group</taxon>
        <taxon>Halpernia</taxon>
    </lineage>
</organism>